<dbReference type="NCBIfam" id="TIGR00714">
    <property type="entry name" value="hscB"/>
    <property type="match status" value="1"/>
</dbReference>
<evidence type="ECO:0000256" key="1">
    <source>
        <dbReference type="ARBA" id="ARBA00010476"/>
    </source>
</evidence>
<gene>
    <name evidence="4" type="ORF">CERSUDRAFT_147569</name>
</gene>
<dbReference type="InterPro" id="IPR001623">
    <property type="entry name" value="DnaJ_domain"/>
</dbReference>
<dbReference type="PANTHER" id="PTHR14021">
    <property type="entry name" value="IRON-SULFUR CLUSTER CO-CHAPERONE PROTEIN HSCB"/>
    <property type="match status" value="1"/>
</dbReference>
<dbReference type="GO" id="GO:0001671">
    <property type="term" value="F:ATPase activator activity"/>
    <property type="evidence" value="ECO:0007669"/>
    <property type="project" value="InterPro"/>
</dbReference>
<dbReference type="Proteomes" id="UP000016930">
    <property type="component" value="Unassembled WGS sequence"/>
</dbReference>
<sequence length="254" mass="29148">MPRRLSLPRFVFNAARSSPLLHRRPCAQHIQLLGTSSRPVLLRHQYSTSSSHPSRSTCPRCSASLPTPLFVCPKCYYISDVSPEMSYHEMLSVPYEPNPFVVSNLELKRRLRELQSVIHPDRWVGRNQKEQEAAGRLSSIVNNALHHLSDPLRRAEYILRREGFALEETDKIDDPTFLMEILELREQLSDAHSQEDVDEIRDENTAKMQETIQEIEGLSGQKDWPAMRAAAIKLRYLYGIDKAAAAWPSEFSDH</sequence>
<dbReference type="Gene3D" id="1.20.1280.20">
    <property type="entry name" value="HscB, C-terminal domain"/>
    <property type="match status" value="1"/>
</dbReference>
<name>M2PYS4_CERS8</name>
<reference evidence="4 5" key="1">
    <citation type="journal article" date="2012" name="Proc. Natl. Acad. Sci. U.S.A.">
        <title>Comparative genomics of Ceriporiopsis subvermispora and Phanerochaete chrysosporium provide insight into selective ligninolysis.</title>
        <authorList>
            <person name="Fernandez-Fueyo E."/>
            <person name="Ruiz-Duenas F.J."/>
            <person name="Ferreira P."/>
            <person name="Floudas D."/>
            <person name="Hibbett D.S."/>
            <person name="Canessa P."/>
            <person name="Larrondo L.F."/>
            <person name="James T.Y."/>
            <person name="Seelenfreund D."/>
            <person name="Lobos S."/>
            <person name="Polanco R."/>
            <person name="Tello M."/>
            <person name="Honda Y."/>
            <person name="Watanabe T."/>
            <person name="Watanabe T."/>
            <person name="Ryu J.S."/>
            <person name="Kubicek C.P."/>
            <person name="Schmoll M."/>
            <person name="Gaskell J."/>
            <person name="Hammel K.E."/>
            <person name="St John F.J."/>
            <person name="Vanden Wymelenberg A."/>
            <person name="Sabat G."/>
            <person name="Splinter BonDurant S."/>
            <person name="Syed K."/>
            <person name="Yadav J.S."/>
            <person name="Doddapaneni H."/>
            <person name="Subramanian V."/>
            <person name="Lavin J.L."/>
            <person name="Oguiza J.A."/>
            <person name="Perez G."/>
            <person name="Pisabarro A.G."/>
            <person name="Ramirez L."/>
            <person name="Santoyo F."/>
            <person name="Master E."/>
            <person name="Coutinho P.M."/>
            <person name="Henrissat B."/>
            <person name="Lombard V."/>
            <person name="Magnuson J.K."/>
            <person name="Kuees U."/>
            <person name="Hori C."/>
            <person name="Igarashi K."/>
            <person name="Samejima M."/>
            <person name="Held B.W."/>
            <person name="Barry K.W."/>
            <person name="LaButti K.M."/>
            <person name="Lapidus A."/>
            <person name="Lindquist E.A."/>
            <person name="Lucas S.M."/>
            <person name="Riley R."/>
            <person name="Salamov A.A."/>
            <person name="Hoffmeister D."/>
            <person name="Schwenk D."/>
            <person name="Hadar Y."/>
            <person name="Yarden O."/>
            <person name="de Vries R.P."/>
            <person name="Wiebenga A."/>
            <person name="Stenlid J."/>
            <person name="Eastwood D."/>
            <person name="Grigoriev I.V."/>
            <person name="Berka R.M."/>
            <person name="Blanchette R.A."/>
            <person name="Kersten P."/>
            <person name="Martinez A.T."/>
            <person name="Vicuna R."/>
            <person name="Cullen D."/>
        </authorList>
    </citation>
    <scope>NUCLEOTIDE SEQUENCE [LARGE SCALE GENOMIC DNA]</scope>
    <source>
        <strain evidence="4 5">B</strain>
    </source>
</reference>
<evidence type="ECO:0000259" key="3">
    <source>
        <dbReference type="PROSITE" id="PS50076"/>
    </source>
</evidence>
<dbReference type="OrthoDB" id="448954at2759"/>
<dbReference type="SMART" id="SM00271">
    <property type="entry name" value="DnaJ"/>
    <property type="match status" value="1"/>
</dbReference>
<dbReference type="InterPro" id="IPR004640">
    <property type="entry name" value="HscB"/>
</dbReference>
<dbReference type="SUPFAM" id="SSF46565">
    <property type="entry name" value="Chaperone J-domain"/>
    <property type="match status" value="1"/>
</dbReference>
<dbReference type="SUPFAM" id="SSF47144">
    <property type="entry name" value="HSC20 (HSCB), C-terminal oligomerisation domain"/>
    <property type="match status" value="1"/>
</dbReference>
<dbReference type="EMBL" id="KB445791">
    <property type="protein sequence ID" value="EMD42054.1"/>
    <property type="molecule type" value="Genomic_DNA"/>
</dbReference>
<protein>
    <recommendedName>
        <fullName evidence="3">J domain-containing protein</fullName>
    </recommendedName>
</protein>
<dbReference type="HOGENOM" id="CLU_068529_0_1_1"/>
<comment type="similarity">
    <text evidence="1">Belongs to the HscB family.</text>
</comment>
<keyword evidence="2" id="KW-0143">Chaperone</keyword>
<accession>M2PYS4</accession>
<evidence type="ECO:0000256" key="2">
    <source>
        <dbReference type="ARBA" id="ARBA00023186"/>
    </source>
</evidence>
<dbReference type="GO" id="GO:0044571">
    <property type="term" value="P:[2Fe-2S] cluster assembly"/>
    <property type="evidence" value="ECO:0007669"/>
    <property type="project" value="InterPro"/>
</dbReference>
<dbReference type="PROSITE" id="PS50076">
    <property type="entry name" value="DNAJ_2"/>
    <property type="match status" value="1"/>
</dbReference>
<keyword evidence="5" id="KW-1185">Reference proteome</keyword>
<dbReference type="GO" id="GO:0005739">
    <property type="term" value="C:mitochondrion"/>
    <property type="evidence" value="ECO:0007669"/>
    <property type="project" value="TreeGrafter"/>
</dbReference>
<feature type="domain" description="J" evidence="3">
    <location>
        <begin position="86"/>
        <end position="161"/>
    </location>
</feature>
<dbReference type="PANTHER" id="PTHR14021:SF15">
    <property type="entry name" value="IRON-SULFUR CLUSTER CO-CHAPERONE PROTEIN HSCB"/>
    <property type="match status" value="1"/>
</dbReference>
<dbReference type="GO" id="GO:0051087">
    <property type="term" value="F:protein-folding chaperone binding"/>
    <property type="evidence" value="ECO:0007669"/>
    <property type="project" value="InterPro"/>
</dbReference>
<evidence type="ECO:0000313" key="4">
    <source>
        <dbReference type="EMBL" id="EMD42054.1"/>
    </source>
</evidence>
<dbReference type="InterPro" id="IPR009073">
    <property type="entry name" value="HscB_oligo_C"/>
</dbReference>
<dbReference type="InterPro" id="IPR036386">
    <property type="entry name" value="HscB_C_sf"/>
</dbReference>
<dbReference type="AlphaFoldDB" id="M2PYS4"/>
<organism evidence="4 5">
    <name type="scientific">Ceriporiopsis subvermispora (strain B)</name>
    <name type="common">White-rot fungus</name>
    <name type="synonym">Gelatoporia subvermispora</name>
    <dbReference type="NCBI Taxonomy" id="914234"/>
    <lineage>
        <taxon>Eukaryota</taxon>
        <taxon>Fungi</taxon>
        <taxon>Dikarya</taxon>
        <taxon>Basidiomycota</taxon>
        <taxon>Agaricomycotina</taxon>
        <taxon>Agaricomycetes</taxon>
        <taxon>Polyporales</taxon>
        <taxon>Gelatoporiaceae</taxon>
        <taxon>Gelatoporia</taxon>
    </lineage>
</organism>
<dbReference type="STRING" id="914234.M2PYS4"/>
<dbReference type="Pfam" id="PF07743">
    <property type="entry name" value="HSCB_C"/>
    <property type="match status" value="1"/>
</dbReference>
<dbReference type="Gene3D" id="1.10.287.110">
    <property type="entry name" value="DnaJ domain"/>
    <property type="match status" value="1"/>
</dbReference>
<dbReference type="GO" id="GO:0051259">
    <property type="term" value="P:protein complex oligomerization"/>
    <property type="evidence" value="ECO:0007669"/>
    <property type="project" value="InterPro"/>
</dbReference>
<evidence type="ECO:0000313" key="5">
    <source>
        <dbReference type="Proteomes" id="UP000016930"/>
    </source>
</evidence>
<proteinExistence type="inferred from homology"/>
<dbReference type="InterPro" id="IPR036869">
    <property type="entry name" value="J_dom_sf"/>
</dbReference>